<reference evidence="2" key="1">
    <citation type="submission" date="2014-09" db="EMBL/GenBank/DDBJ databases">
        <title>Whole genome shotgun sequence of Streptomyces sp. NBRC 110027.</title>
        <authorList>
            <person name="Komaki H."/>
            <person name="Ichikawa N."/>
            <person name="Katano-Makiyama Y."/>
            <person name="Hosoyama A."/>
            <person name="Hashimoto M."/>
            <person name="Uohara A."/>
            <person name="Kitahashi Y."/>
            <person name="Ohji S."/>
            <person name="Kimura A."/>
            <person name="Yamazoe A."/>
            <person name="Igarashi Y."/>
            <person name="Fujita N."/>
        </authorList>
    </citation>
    <scope>NUCLEOTIDE SEQUENCE [LARGE SCALE GENOMIC DNA]</scope>
    <source>
        <strain evidence="2">NBRC 110027</strain>
    </source>
</reference>
<dbReference type="AlphaFoldDB" id="A0A0P4RCQ0"/>
<organism evidence="1 2">
    <name type="scientific">Streptomyces lydicamycinicus</name>
    <dbReference type="NCBI Taxonomy" id="1546107"/>
    <lineage>
        <taxon>Bacteria</taxon>
        <taxon>Bacillati</taxon>
        <taxon>Actinomycetota</taxon>
        <taxon>Actinomycetes</taxon>
        <taxon>Kitasatosporales</taxon>
        <taxon>Streptomycetaceae</taxon>
        <taxon>Streptomyces</taxon>
    </lineage>
</organism>
<comment type="caution">
    <text evidence="1">The sequence shown here is derived from an EMBL/GenBank/DDBJ whole genome shotgun (WGS) entry which is preliminary data.</text>
</comment>
<protein>
    <submittedName>
        <fullName evidence="1">Uncharacterized protein</fullName>
    </submittedName>
</protein>
<gene>
    <name evidence="1" type="ORF">TPA0598_07_05850</name>
</gene>
<name>A0A0P4RCQ0_9ACTN</name>
<proteinExistence type="predicted"/>
<evidence type="ECO:0000313" key="2">
    <source>
        <dbReference type="Proteomes" id="UP000048965"/>
    </source>
</evidence>
<sequence length="60" mass="6656">MLVPITPPPMITTSAVGGTVREVDDMDKRPIPSRGPARCRWASVRHMDWAVNAWRGVLIS</sequence>
<dbReference type="EMBL" id="BBNO01000007">
    <property type="protein sequence ID" value="GAO10861.1"/>
    <property type="molecule type" value="Genomic_DNA"/>
</dbReference>
<keyword evidence="2" id="KW-1185">Reference proteome</keyword>
<reference evidence="1 2" key="2">
    <citation type="journal article" date="2015" name="Stand. Genomic Sci.">
        <title>Draft genome sequence of marine-derived Streptomyces sp. TP-A0598, a producer of anti-MRSA antibiotic lydicamycins.</title>
        <authorList>
            <person name="Komaki H."/>
            <person name="Ichikawa N."/>
            <person name="Hosoyama A."/>
            <person name="Fujita N."/>
            <person name="Igarashi Y."/>
        </authorList>
    </citation>
    <scope>NUCLEOTIDE SEQUENCE [LARGE SCALE GENOMIC DNA]</scope>
    <source>
        <strain evidence="1 2">NBRC 110027</strain>
    </source>
</reference>
<evidence type="ECO:0000313" key="1">
    <source>
        <dbReference type="EMBL" id="GAO10861.1"/>
    </source>
</evidence>
<accession>A0A0P4RCQ0</accession>
<dbReference type="Proteomes" id="UP000048965">
    <property type="component" value="Unassembled WGS sequence"/>
</dbReference>